<dbReference type="Pfam" id="PF09956">
    <property type="entry name" value="Phage_cement_2"/>
    <property type="match status" value="1"/>
</dbReference>
<keyword evidence="2" id="KW-1185">Reference proteome</keyword>
<proteinExistence type="predicted"/>
<organism evidence="1 2">
    <name type="scientific">Victivallis lenta</name>
    <dbReference type="NCBI Taxonomy" id="2606640"/>
    <lineage>
        <taxon>Bacteria</taxon>
        <taxon>Pseudomonadati</taxon>
        <taxon>Lentisphaerota</taxon>
        <taxon>Lentisphaeria</taxon>
        <taxon>Victivallales</taxon>
        <taxon>Victivallaceae</taxon>
        <taxon>Victivallis</taxon>
    </lineage>
</organism>
<comment type="caution">
    <text evidence="1">The sequence shown here is derived from an EMBL/GenBank/DDBJ whole genome shotgun (WGS) entry which is preliminary data.</text>
</comment>
<dbReference type="EMBL" id="VUNS01000035">
    <property type="protein sequence ID" value="MST99351.1"/>
    <property type="molecule type" value="Genomic_DNA"/>
</dbReference>
<reference evidence="1 2" key="1">
    <citation type="submission" date="2019-08" db="EMBL/GenBank/DDBJ databases">
        <title>In-depth cultivation of the pig gut microbiome towards novel bacterial diversity and tailored functional studies.</title>
        <authorList>
            <person name="Wylensek D."/>
            <person name="Hitch T.C.A."/>
            <person name="Clavel T."/>
        </authorList>
    </citation>
    <scope>NUCLEOTIDE SEQUENCE [LARGE SCALE GENOMIC DNA]</scope>
    <source>
        <strain evidence="1 2">BBE-744-WT-12</strain>
    </source>
</reference>
<name>A0A844G9Z6_9BACT</name>
<dbReference type="Proteomes" id="UP000435649">
    <property type="component" value="Unassembled WGS sequence"/>
</dbReference>
<dbReference type="AlphaFoldDB" id="A0A844G9Z6"/>
<protein>
    <submittedName>
        <fullName evidence="1">DUF2190 family protein</fullName>
    </submittedName>
</protein>
<accession>A0A844G9Z6</accession>
<dbReference type="RefSeq" id="WP_154420547.1">
    <property type="nucleotide sequence ID" value="NZ_VUNS01000035.1"/>
</dbReference>
<evidence type="ECO:0000313" key="1">
    <source>
        <dbReference type="EMBL" id="MST99351.1"/>
    </source>
</evidence>
<evidence type="ECO:0000313" key="2">
    <source>
        <dbReference type="Proteomes" id="UP000435649"/>
    </source>
</evidence>
<dbReference type="InterPro" id="IPR011231">
    <property type="entry name" value="Phage_VT1-Sakai_H0018"/>
</dbReference>
<gene>
    <name evidence="1" type="ORF">FYJ85_20195</name>
</gene>
<sequence length="123" mass="12825">MKAKYIQKGDAVDYIPNQDMDAGEIVCLGNLIGITRIPIKAGTLGTLTLSGVFDIIKQAGVTFSTGDSVCWNSSSGSAAHTGVVLGLAIEKSSADSEHVRVLLNCNANSQKESSGADAEWLPL</sequence>